<dbReference type="OrthoDB" id="5954868at2759"/>
<evidence type="ECO:0000256" key="14">
    <source>
        <dbReference type="ARBA" id="ARBA00023034"/>
    </source>
</evidence>
<evidence type="ECO:0000256" key="9">
    <source>
        <dbReference type="ARBA" id="ARBA00022692"/>
    </source>
</evidence>
<dbReference type="GO" id="GO:0000139">
    <property type="term" value="C:Golgi membrane"/>
    <property type="evidence" value="ECO:0007669"/>
    <property type="project" value="UniProtKB-SubCell"/>
</dbReference>
<dbReference type="GO" id="GO:0046872">
    <property type="term" value="F:metal ion binding"/>
    <property type="evidence" value="ECO:0007669"/>
    <property type="project" value="UniProtKB-KW"/>
</dbReference>
<keyword evidence="10" id="KW-0479">Metal-binding</keyword>
<evidence type="ECO:0000256" key="10">
    <source>
        <dbReference type="ARBA" id="ARBA00022723"/>
    </source>
</evidence>
<evidence type="ECO:0000256" key="13">
    <source>
        <dbReference type="ARBA" id="ARBA00022989"/>
    </source>
</evidence>
<evidence type="ECO:0000313" key="23">
    <source>
        <dbReference type="EMBL" id="CAG9859215.1"/>
    </source>
</evidence>
<evidence type="ECO:0000256" key="2">
    <source>
        <dbReference type="ARBA" id="ARBA00004323"/>
    </source>
</evidence>
<keyword evidence="24" id="KW-1185">Reference proteome</keyword>
<evidence type="ECO:0000256" key="18">
    <source>
        <dbReference type="ARBA" id="ARBA00023211"/>
    </source>
</evidence>
<evidence type="ECO:0000259" key="22">
    <source>
        <dbReference type="Pfam" id="PF09258"/>
    </source>
</evidence>
<dbReference type="FunFam" id="3.90.550.10:FF:000035">
    <property type="entry name" value="Putative Exostosin-2"/>
    <property type="match status" value="1"/>
</dbReference>
<dbReference type="InterPro" id="IPR040911">
    <property type="entry name" value="Exostosin_GT47"/>
</dbReference>
<sequence>MTVPTKIAISKVYNFTKSSLYKRYKNFFFVLLIICIFIALSVPLLNLSSDSSKSYERIDFHNLNNLPLVKLTNSVSIVTPRNSQCTHWDCFNIYKCGHTGHDRISVYVYPLRKYVDERGVPATEHLSREYYHLLNAVIKSKYYTANPKEACIFIPSIDTLNQDRLRLNLTSRALSSLPYWRGGENHLIFNMISGNSPDFAQVIELDVGKAMIAGAGFDTYTFREKFDVSIPVFSPVARLGAVRNISHKRSWLATSSQINVDPFFLNELQKLRYHHHDYLLILDACHRHEYTQRCDIETGQTFDYPQVLKESIFCLVFRGERMGQFVLLEAMAANCIPVIISDGHVMPFHDTIDWKRFALFVMESHIGTLMDVVNGVSEKRIVEMQRTLLHIYAAHFANMKKIVMTALDVLQERVYPHLSRTYDEVNLRSDEINRNPLFFPMTSPKSHGFSAVILTYDRVDSLFTLVERLSKVPSLMKIIVVWNNQKKNPPPLSEFPKIQKPINIIRTRANKLSNRFYPFKEIETEAVLHLDDDIVMLTSDEIEFAYEVWREFPDRIVGFPSRTHIWDNVTNTWKYESEWMNEISMVLTGAAFLHKYWSYLYTKHLPVEVRDWVDEHMNCEDIAMNFLVANITDKPPIKVAPRKKFKCPECASNEMLSADLGHMVERSQCISKFERAFGRMPLRSVEFRADPVLFKDPFPEKLKRFNDIGSL</sequence>
<evidence type="ECO:0000256" key="11">
    <source>
        <dbReference type="ARBA" id="ARBA00022824"/>
    </source>
</evidence>
<keyword evidence="7" id="KW-0328">Glycosyltransferase</keyword>
<evidence type="ECO:0000256" key="12">
    <source>
        <dbReference type="ARBA" id="ARBA00022968"/>
    </source>
</evidence>
<keyword evidence="13 20" id="KW-1133">Transmembrane helix</keyword>
<dbReference type="SUPFAM" id="SSF53448">
    <property type="entry name" value="Nucleotide-diphospho-sugar transferases"/>
    <property type="match status" value="1"/>
</dbReference>
<keyword evidence="16" id="KW-1015">Disulfide bond</keyword>
<dbReference type="GO" id="GO:0015012">
    <property type="term" value="P:heparan sulfate proteoglycan biosynthetic process"/>
    <property type="evidence" value="ECO:0007669"/>
    <property type="project" value="UniProtKB-ARBA"/>
</dbReference>
<dbReference type="Proteomes" id="UP001153712">
    <property type="component" value="Chromosome 2"/>
</dbReference>
<dbReference type="Pfam" id="PF09258">
    <property type="entry name" value="Glyco_transf_64"/>
    <property type="match status" value="1"/>
</dbReference>
<reference evidence="23" key="1">
    <citation type="submission" date="2022-01" db="EMBL/GenBank/DDBJ databases">
        <authorList>
            <person name="King R."/>
        </authorList>
    </citation>
    <scope>NUCLEOTIDE SEQUENCE</scope>
</reference>
<comment type="subcellular location">
    <subcellularLocation>
        <location evidence="3">Endoplasmic reticulum membrane</location>
        <topology evidence="3">Single-pass type II membrane protein</topology>
    </subcellularLocation>
    <subcellularLocation>
        <location evidence="2">Golgi apparatus membrane</location>
        <topology evidence="2">Single-pass type II membrane protein</topology>
    </subcellularLocation>
</comment>
<evidence type="ECO:0000256" key="1">
    <source>
        <dbReference type="ARBA" id="ARBA00001936"/>
    </source>
</evidence>
<evidence type="ECO:0000256" key="3">
    <source>
        <dbReference type="ARBA" id="ARBA00004648"/>
    </source>
</evidence>
<comment type="pathway">
    <text evidence="4">Protein modification; protein glycosylation.</text>
</comment>
<name>A0A9N9TMC1_PHYSR</name>
<organism evidence="23 24">
    <name type="scientific">Phyllotreta striolata</name>
    <name type="common">Striped flea beetle</name>
    <name type="synonym">Crioceris striolata</name>
    <dbReference type="NCBI Taxonomy" id="444603"/>
    <lineage>
        <taxon>Eukaryota</taxon>
        <taxon>Metazoa</taxon>
        <taxon>Ecdysozoa</taxon>
        <taxon>Arthropoda</taxon>
        <taxon>Hexapoda</taxon>
        <taxon>Insecta</taxon>
        <taxon>Pterygota</taxon>
        <taxon>Neoptera</taxon>
        <taxon>Endopterygota</taxon>
        <taxon>Coleoptera</taxon>
        <taxon>Polyphaga</taxon>
        <taxon>Cucujiformia</taxon>
        <taxon>Chrysomeloidea</taxon>
        <taxon>Chrysomelidae</taxon>
        <taxon>Galerucinae</taxon>
        <taxon>Alticini</taxon>
        <taxon>Phyllotreta</taxon>
    </lineage>
</organism>
<dbReference type="InterPro" id="IPR015338">
    <property type="entry name" value="GT64_dom"/>
</dbReference>
<evidence type="ECO:0000256" key="4">
    <source>
        <dbReference type="ARBA" id="ARBA00004922"/>
    </source>
</evidence>
<evidence type="ECO:0000256" key="6">
    <source>
        <dbReference type="ARBA" id="ARBA00012194"/>
    </source>
</evidence>
<dbReference type="EC" id="2.4.1.224" evidence="6"/>
<evidence type="ECO:0000256" key="17">
    <source>
        <dbReference type="ARBA" id="ARBA00023180"/>
    </source>
</evidence>
<dbReference type="PANTHER" id="PTHR48261:SF5">
    <property type="entry name" value="EXOSTOSIN GLYCOSYLTRANSFERASE 2"/>
    <property type="match status" value="1"/>
</dbReference>
<dbReference type="AlphaFoldDB" id="A0A9N9TMC1"/>
<evidence type="ECO:0000256" key="8">
    <source>
        <dbReference type="ARBA" id="ARBA00022679"/>
    </source>
</evidence>
<gene>
    <name evidence="23" type="ORF">PHYEVI_LOCUS5589</name>
</gene>
<dbReference type="GO" id="GO:0005789">
    <property type="term" value="C:endoplasmic reticulum membrane"/>
    <property type="evidence" value="ECO:0007669"/>
    <property type="project" value="UniProtKB-SubCell"/>
</dbReference>
<dbReference type="EMBL" id="OU900095">
    <property type="protein sequence ID" value="CAG9859215.1"/>
    <property type="molecule type" value="Genomic_DNA"/>
</dbReference>
<comment type="cofactor">
    <cofactor evidence="1">
        <name>Mn(2+)</name>
        <dbReference type="ChEBI" id="CHEBI:29035"/>
    </cofactor>
</comment>
<accession>A0A9N9TMC1</accession>
<keyword evidence="8" id="KW-0808">Transferase</keyword>
<comment type="similarity">
    <text evidence="5">Belongs to the glycosyltransferase 47 family.</text>
</comment>
<feature type="domain" description="Glycosyl transferase 64" evidence="22">
    <location>
        <begin position="449"/>
        <end position="694"/>
    </location>
</feature>
<evidence type="ECO:0000259" key="21">
    <source>
        <dbReference type="Pfam" id="PF03016"/>
    </source>
</evidence>
<keyword evidence="12" id="KW-0735">Signal-anchor</keyword>
<keyword evidence="11" id="KW-0256">Endoplasmic reticulum</keyword>
<protein>
    <recommendedName>
        <fullName evidence="19">Exostosin-2</fullName>
        <ecNumber evidence="6">2.4.1.224</ecNumber>
    </recommendedName>
</protein>
<evidence type="ECO:0000256" key="5">
    <source>
        <dbReference type="ARBA" id="ARBA00010271"/>
    </source>
</evidence>
<feature type="transmembrane region" description="Helical" evidence="20">
    <location>
        <begin position="27"/>
        <end position="45"/>
    </location>
</feature>
<evidence type="ECO:0000256" key="19">
    <source>
        <dbReference type="ARBA" id="ARBA00069568"/>
    </source>
</evidence>
<keyword evidence="18" id="KW-0464">Manganese</keyword>
<dbReference type="Pfam" id="PF03016">
    <property type="entry name" value="Exostosin_GT47"/>
    <property type="match status" value="1"/>
</dbReference>
<evidence type="ECO:0000313" key="24">
    <source>
        <dbReference type="Proteomes" id="UP001153712"/>
    </source>
</evidence>
<proteinExistence type="inferred from homology"/>
<keyword evidence="15 20" id="KW-0472">Membrane</keyword>
<evidence type="ECO:0000256" key="20">
    <source>
        <dbReference type="SAM" id="Phobius"/>
    </source>
</evidence>
<dbReference type="InterPro" id="IPR029044">
    <property type="entry name" value="Nucleotide-diphossugar_trans"/>
</dbReference>
<dbReference type="Gene3D" id="3.90.550.10">
    <property type="entry name" value="Spore Coat Polysaccharide Biosynthesis Protein SpsA, Chain A"/>
    <property type="match status" value="1"/>
</dbReference>
<keyword evidence="17" id="KW-0325">Glycoprotein</keyword>
<dbReference type="GO" id="GO:0050508">
    <property type="term" value="F:glucuronosyl-N-acetylglucosaminyl-proteoglycan 4-alpha-N-acetylglucosaminyltransferase activity"/>
    <property type="evidence" value="ECO:0007669"/>
    <property type="project" value="UniProtKB-EC"/>
</dbReference>
<keyword evidence="14" id="KW-0333">Golgi apparatus</keyword>
<evidence type="ECO:0000256" key="15">
    <source>
        <dbReference type="ARBA" id="ARBA00023136"/>
    </source>
</evidence>
<evidence type="ECO:0000256" key="16">
    <source>
        <dbReference type="ARBA" id="ARBA00023157"/>
    </source>
</evidence>
<dbReference type="GO" id="GO:0015020">
    <property type="term" value="F:glucuronosyltransferase activity"/>
    <property type="evidence" value="ECO:0007669"/>
    <property type="project" value="UniProtKB-ARBA"/>
</dbReference>
<dbReference type="PANTHER" id="PTHR48261">
    <property type="entry name" value="ACETYLGLUCOSAMINYLTRANSFERASE"/>
    <property type="match status" value="1"/>
</dbReference>
<feature type="domain" description="Exostosin GT47" evidence="21">
    <location>
        <begin position="103"/>
        <end position="374"/>
    </location>
</feature>
<evidence type="ECO:0000256" key="7">
    <source>
        <dbReference type="ARBA" id="ARBA00022676"/>
    </source>
</evidence>
<dbReference type="InterPro" id="IPR004263">
    <property type="entry name" value="Exostosin"/>
</dbReference>
<keyword evidence="9 20" id="KW-0812">Transmembrane</keyword>